<dbReference type="VEuPathDB" id="MicrosporidiaDB:SLOPH_2718"/>
<keyword evidence="3" id="KW-0812">Transmembrane</keyword>
<dbReference type="EMBL" id="ATCN01000996">
    <property type="protein sequence ID" value="EPR78153.1"/>
    <property type="molecule type" value="Genomic_DNA"/>
</dbReference>
<sequence length="607" mass="71543">MFILYFLFMYSKEYIPTNKYVYEYITNKILYDKHDIYLLLVNREYNNNNVKSDSNSDNKSSNDNNNKGNINDTTDHTITDHTTENNTINNNTINNNKTTTIGNKLYDHSVYNNIDTGELSDLILINNLYYGIGGITSDMELSNICRRVCNRIYLEFKNDRWNFKPKKDFSVYSEVDIKMLIRAGERKDKILNIIEKRDVEIDDMVIEWLKSKQDGRAYGILGDIYFYGALKNKKDNKNINLSMHYYRLGASLDDPISYNGIGKIYETKGDMNSAKSYYEKAISHGSVDALYNLYNFYQKILPYQNMGIRYLKIAAQKKYLPAIYELAEHHYKNKSYRQAIHHYVLVSTYSKSIREIENKAFLKYMDKDYYTAVNLLILNSEAGDIVSMKNIIYIIQNKVIDSIIIDYNKLLIYYLKTLVSVGDNSLINMLGDIYYANRNEINNKDCKNGREYKDDNRNYNKEYNREYNKKNKEIAYGYYLSGALSNITESYYNLYYLYSLGIGCNRDFYRSIECIKKVYENESNSYLVVIFMILRIILLMIIEIIRLIIYDGLRNIYKYIITTIEIIFKNLIFILYVINKLVSNYKMVIVTLISIGVGYVVLYKKYK</sequence>
<dbReference type="AlphaFoldDB" id="S7XQC4"/>
<keyword evidence="5" id="KW-1185">Reference proteome</keyword>
<dbReference type="Proteomes" id="UP000014978">
    <property type="component" value="Unassembled WGS sequence"/>
</dbReference>
<dbReference type="InterPro" id="IPR011990">
    <property type="entry name" value="TPR-like_helical_dom_sf"/>
</dbReference>
<evidence type="ECO:0000256" key="1">
    <source>
        <dbReference type="PROSITE-ProRule" id="PRU00339"/>
    </source>
</evidence>
<comment type="caution">
    <text evidence="4">The sequence shown here is derived from an EMBL/GenBank/DDBJ whole genome shotgun (WGS) entry which is preliminary data.</text>
</comment>
<gene>
    <name evidence="4" type="ORF">SLOPH_2718</name>
</gene>
<keyword evidence="3" id="KW-0472">Membrane</keyword>
<reference evidence="5" key="1">
    <citation type="journal article" date="2013" name="PLoS Genet.">
        <title>The genome of Spraguea lophii and the basis of host-microsporidian interactions.</title>
        <authorList>
            <person name="Campbell S.E."/>
            <person name="Williams T.A."/>
            <person name="Yousuf A."/>
            <person name="Soanes D.M."/>
            <person name="Paszkiewicz K.H."/>
            <person name="Williams B.A.P."/>
        </authorList>
    </citation>
    <scope>NUCLEOTIDE SEQUENCE [LARGE SCALE GENOMIC DNA]</scope>
    <source>
        <strain evidence="5">42_110</strain>
    </source>
</reference>
<dbReference type="SMART" id="SM00028">
    <property type="entry name" value="TPR"/>
    <property type="match status" value="2"/>
</dbReference>
<dbReference type="SUPFAM" id="SSF81901">
    <property type="entry name" value="HCP-like"/>
    <property type="match status" value="2"/>
</dbReference>
<protein>
    <submittedName>
        <fullName evidence="4">Uncharacterized protein</fullName>
    </submittedName>
</protein>
<feature type="compositionally biased region" description="Basic and acidic residues" evidence="2">
    <location>
        <begin position="73"/>
        <end position="83"/>
    </location>
</feature>
<feature type="compositionally biased region" description="Low complexity" evidence="2">
    <location>
        <begin position="49"/>
        <end position="72"/>
    </location>
</feature>
<organism evidence="4 5">
    <name type="scientific">Spraguea lophii (strain 42_110)</name>
    <name type="common">Microsporidian parasite</name>
    <dbReference type="NCBI Taxonomy" id="1358809"/>
    <lineage>
        <taxon>Eukaryota</taxon>
        <taxon>Fungi</taxon>
        <taxon>Fungi incertae sedis</taxon>
        <taxon>Microsporidia</taxon>
        <taxon>Spragueidae</taxon>
        <taxon>Spraguea</taxon>
    </lineage>
</organism>
<dbReference type="OMA" id="YAYDENT"/>
<dbReference type="InParanoid" id="S7XQC4"/>
<proteinExistence type="predicted"/>
<evidence type="ECO:0000256" key="3">
    <source>
        <dbReference type="SAM" id="Phobius"/>
    </source>
</evidence>
<dbReference type="PROSITE" id="PS50005">
    <property type="entry name" value="TPR"/>
    <property type="match status" value="1"/>
</dbReference>
<dbReference type="HOGENOM" id="CLU_449904_0_0_1"/>
<feature type="region of interest" description="Disordered" evidence="2">
    <location>
        <begin position="49"/>
        <end position="94"/>
    </location>
</feature>
<dbReference type="Gene3D" id="1.25.40.10">
    <property type="entry name" value="Tetratricopeptide repeat domain"/>
    <property type="match status" value="2"/>
</dbReference>
<dbReference type="InterPro" id="IPR019734">
    <property type="entry name" value="TPR_rpt"/>
</dbReference>
<keyword evidence="3" id="KW-1133">Transmembrane helix</keyword>
<dbReference type="STRING" id="1358809.S7XQC4"/>
<evidence type="ECO:0000256" key="2">
    <source>
        <dbReference type="SAM" id="MobiDB-lite"/>
    </source>
</evidence>
<feature type="transmembrane region" description="Helical" evidence="3">
    <location>
        <begin position="556"/>
        <end position="578"/>
    </location>
</feature>
<evidence type="ECO:0000313" key="4">
    <source>
        <dbReference type="EMBL" id="EPR78153.1"/>
    </source>
</evidence>
<dbReference type="OrthoDB" id="2384430at2759"/>
<feature type="compositionally biased region" description="Low complexity" evidence="2">
    <location>
        <begin position="84"/>
        <end position="94"/>
    </location>
</feature>
<dbReference type="SMART" id="SM00671">
    <property type="entry name" value="SEL1"/>
    <property type="match status" value="4"/>
</dbReference>
<feature type="repeat" description="TPR" evidence="1">
    <location>
        <begin position="255"/>
        <end position="288"/>
    </location>
</feature>
<accession>S7XQC4</accession>
<dbReference type="InterPro" id="IPR006597">
    <property type="entry name" value="Sel1-like"/>
</dbReference>
<name>S7XQC4_SPRLO</name>
<keyword evidence="1" id="KW-0802">TPR repeat</keyword>
<feature type="transmembrane region" description="Helical" evidence="3">
    <location>
        <begin position="584"/>
        <end position="603"/>
    </location>
</feature>
<evidence type="ECO:0000313" key="5">
    <source>
        <dbReference type="Proteomes" id="UP000014978"/>
    </source>
</evidence>
<feature type="transmembrane region" description="Helical" evidence="3">
    <location>
        <begin position="526"/>
        <end position="549"/>
    </location>
</feature>